<gene>
    <name evidence="11" type="ORF">SAMN05444339_107112</name>
</gene>
<reference evidence="12" key="1">
    <citation type="submission" date="2016-11" db="EMBL/GenBank/DDBJ databases">
        <authorList>
            <person name="Varghese N."/>
            <person name="Submissions S."/>
        </authorList>
    </citation>
    <scope>NUCLEOTIDE SEQUENCE [LARGE SCALE GENOMIC DNA]</scope>
    <source>
        <strain evidence="12">DSM 29326</strain>
    </source>
</reference>
<evidence type="ECO:0000256" key="7">
    <source>
        <dbReference type="ARBA" id="ARBA00022984"/>
    </source>
</evidence>
<evidence type="ECO:0000259" key="10">
    <source>
        <dbReference type="PROSITE" id="PS52029"/>
    </source>
</evidence>
<keyword evidence="3" id="KW-0328">Glycosyltransferase</keyword>
<evidence type="ECO:0000313" key="11">
    <source>
        <dbReference type="EMBL" id="SHF52178.1"/>
    </source>
</evidence>
<dbReference type="SUPFAM" id="SSF141523">
    <property type="entry name" value="L,D-transpeptidase catalytic domain-like"/>
    <property type="match status" value="1"/>
</dbReference>
<keyword evidence="12" id="KW-1185">Reference proteome</keyword>
<dbReference type="OrthoDB" id="9795305at2"/>
<keyword evidence="8 9" id="KW-0961">Cell wall biogenesis/degradation</keyword>
<dbReference type="GO" id="GO:0018104">
    <property type="term" value="P:peptidoglycan-protein cross-linking"/>
    <property type="evidence" value="ECO:0007669"/>
    <property type="project" value="TreeGrafter"/>
</dbReference>
<proteinExistence type="inferred from homology"/>
<dbReference type="InterPro" id="IPR050979">
    <property type="entry name" value="LD-transpeptidase"/>
</dbReference>
<dbReference type="Gene3D" id="2.40.440.10">
    <property type="entry name" value="L,D-transpeptidase catalytic domain-like"/>
    <property type="match status" value="1"/>
</dbReference>
<feature type="active site" description="Nucleophile" evidence="9">
    <location>
        <position position="193"/>
    </location>
</feature>
<keyword evidence="6 9" id="KW-0133">Cell shape</keyword>
<dbReference type="AlphaFoldDB" id="A0A1M5CBR2"/>
<evidence type="ECO:0000256" key="3">
    <source>
        <dbReference type="ARBA" id="ARBA00022676"/>
    </source>
</evidence>
<dbReference type="InterPro" id="IPR038063">
    <property type="entry name" value="Transpep_catalytic_dom"/>
</dbReference>
<evidence type="ECO:0000313" key="12">
    <source>
        <dbReference type="Proteomes" id="UP000183987"/>
    </source>
</evidence>
<accession>A0A1M5CBR2</accession>
<evidence type="ECO:0000256" key="8">
    <source>
        <dbReference type="ARBA" id="ARBA00023316"/>
    </source>
</evidence>
<evidence type="ECO:0000256" key="4">
    <source>
        <dbReference type="ARBA" id="ARBA00022679"/>
    </source>
</evidence>
<dbReference type="GO" id="GO:0005576">
    <property type="term" value="C:extracellular region"/>
    <property type="evidence" value="ECO:0007669"/>
    <property type="project" value="TreeGrafter"/>
</dbReference>
<evidence type="ECO:0000256" key="9">
    <source>
        <dbReference type="PROSITE-ProRule" id="PRU01373"/>
    </source>
</evidence>
<dbReference type="PROSITE" id="PS51318">
    <property type="entry name" value="TAT"/>
    <property type="match status" value="1"/>
</dbReference>
<dbReference type="InterPro" id="IPR005490">
    <property type="entry name" value="LD_TPept_cat_dom"/>
</dbReference>
<keyword evidence="7 9" id="KW-0573">Peptidoglycan synthesis</keyword>
<dbReference type="STRING" id="366533.SAMN05444339_107112"/>
<organism evidence="11 12">
    <name type="scientific">Loktanella atrilutea</name>
    <dbReference type="NCBI Taxonomy" id="366533"/>
    <lineage>
        <taxon>Bacteria</taxon>
        <taxon>Pseudomonadati</taxon>
        <taxon>Pseudomonadota</taxon>
        <taxon>Alphaproteobacteria</taxon>
        <taxon>Rhodobacterales</taxon>
        <taxon>Roseobacteraceae</taxon>
        <taxon>Loktanella</taxon>
    </lineage>
</organism>
<evidence type="ECO:0000256" key="2">
    <source>
        <dbReference type="ARBA" id="ARBA00005992"/>
    </source>
</evidence>
<comment type="similarity">
    <text evidence="2">Belongs to the YkuD family.</text>
</comment>
<dbReference type="GO" id="GO:0071972">
    <property type="term" value="F:peptidoglycan L,D-transpeptidase activity"/>
    <property type="evidence" value="ECO:0007669"/>
    <property type="project" value="TreeGrafter"/>
</dbReference>
<feature type="domain" description="L,D-TPase catalytic" evidence="10">
    <location>
        <begin position="80"/>
        <end position="217"/>
    </location>
</feature>
<dbReference type="PANTHER" id="PTHR30582">
    <property type="entry name" value="L,D-TRANSPEPTIDASE"/>
    <property type="match status" value="1"/>
</dbReference>
<dbReference type="Pfam" id="PF03734">
    <property type="entry name" value="YkuD"/>
    <property type="match status" value="1"/>
</dbReference>
<dbReference type="InterPro" id="IPR006311">
    <property type="entry name" value="TAT_signal"/>
</dbReference>
<feature type="active site" description="Proton donor/acceptor" evidence="9">
    <location>
        <position position="177"/>
    </location>
</feature>
<dbReference type="UniPathway" id="UPA00219"/>
<keyword evidence="11" id="KW-0449">Lipoprotein</keyword>
<dbReference type="PROSITE" id="PS52029">
    <property type="entry name" value="LD_TPASE"/>
    <property type="match status" value="1"/>
</dbReference>
<dbReference type="Proteomes" id="UP000183987">
    <property type="component" value="Unassembled WGS sequence"/>
</dbReference>
<dbReference type="GO" id="GO:0008360">
    <property type="term" value="P:regulation of cell shape"/>
    <property type="evidence" value="ECO:0007669"/>
    <property type="project" value="UniProtKB-UniRule"/>
</dbReference>
<keyword evidence="4" id="KW-0808">Transferase</keyword>
<name>A0A1M5CBR2_LOKAT</name>
<evidence type="ECO:0000256" key="6">
    <source>
        <dbReference type="ARBA" id="ARBA00022960"/>
    </source>
</evidence>
<dbReference type="GO" id="GO:0071555">
    <property type="term" value="P:cell wall organization"/>
    <property type="evidence" value="ECO:0007669"/>
    <property type="project" value="UniProtKB-UniRule"/>
</dbReference>
<protein>
    <submittedName>
        <fullName evidence="11">Lipoprotein-anchoring transpeptidase ErfK/SrfK</fullName>
    </submittedName>
</protein>
<dbReference type="PANTHER" id="PTHR30582:SF24">
    <property type="entry name" value="L,D-TRANSPEPTIDASE ERFK_SRFK-RELATED"/>
    <property type="match status" value="1"/>
</dbReference>
<dbReference type="GO" id="GO:0016757">
    <property type="term" value="F:glycosyltransferase activity"/>
    <property type="evidence" value="ECO:0007669"/>
    <property type="project" value="UniProtKB-KW"/>
</dbReference>
<sequence>MTLTLNLSRRSFGAMMIASTAAACAPRVPDSGVADAAPNYLPEYAPLLDAGYDLPAIPLEYTSGVNRRMEGLYTGEAPAGSIDVDPYAKFLYHVRYDGTATRYPVGVGRQGRTLSGLATIQDKKAWPGWTPTANMLRTEPEVYGGFRNGIPGGLRSPLGARALYIYRNGKDTYYRVHGTNDLESIGNSGSAGCIRMFNQDIIHLYNNVSLPMTINIRSAEESLRVDPEYYNRGRELPPTIISPDELLGQEAVSNDRAPDLSQLASN</sequence>
<dbReference type="CDD" id="cd16913">
    <property type="entry name" value="YkuD_like"/>
    <property type="match status" value="1"/>
</dbReference>
<evidence type="ECO:0000256" key="1">
    <source>
        <dbReference type="ARBA" id="ARBA00004752"/>
    </source>
</evidence>
<dbReference type="RefSeq" id="WP_072857981.1">
    <property type="nucleotide sequence ID" value="NZ_FQUE01000007.1"/>
</dbReference>
<dbReference type="EMBL" id="FQUE01000007">
    <property type="protein sequence ID" value="SHF52178.1"/>
    <property type="molecule type" value="Genomic_DNA"/>
</dbReference>
<keyword evidence="5" id="KW-0378">Hydrolase</keyword>
<evidence type="ECO:0000256" key="5">
    <source>
        <dbReference type="ARBA" id="ARBA00022801"/>
    </source>
</evidence>
<comment type="pathway">
    <text evidence="1 9">Cell wall biogenesis; peptidoglycan biosynthesis.</text>
</comment>